<evidence type="ECO:0000313" key="2">
    <source>
        <dbReference type="EMBL" id="TDR90344.1"/>
    </source>
</evidence>
<comment type="caution">
    <text evidence="2">The sequence shown here is derived from an EMBL/GenBank/DDBJ whole genome shotgun (WGS) entry which is preliminary data.</text>
</comment>
<organism evidence="2 3">
    <name type="scientific">Enterovirga rhinocerotis</name>
    <dbReference type="NCBI Taxonomy" id="1339210"/>
    <lineage>
        <taxon>Bacteria</taxon>
        <taxon>Pseudomonadati</taxon>
        <taxon>Pseudomonadota</taxon>
        <taxon>Alphaproteobacteria</taxon>
        <taxon>Hyphomicrobiales</taxon>
        <taxon>Methylobacteriaceae</taxon>
        <taxon>Enterovirga</taxon>
    </lineage>
</organism>
<accession>A0A4R7BWT4</accession>
<evidence type="ECO:0000313" key="3">
    <source>
        <dbReference type="Proteomes" id="UP000295122"/>
    </source>
</evidence>
<dbReference type="RefSeq" id="WP_133771662.1">
    <property type="nucleotide sequence ID" value="NZ_SNZR01000013.1"/>
</dbReference>
<proteinExistence type="predicted"/>
<feature type="region of interest" description="Disordered" evidence="1">
    <location>
        <begin position="107"/>
        <end position="150"/>
    </location>
</feature>
<dbReference type="OrthoDB" id="8021369at2"/>
<dbReference type="Proteomes" id="UP000295122">
    <property type="component" value="Unassembled WGS sequence"/>
</dbReference>
<protein>
    <submittedName>
        <fullName evidence="2">Uncharacterized protein</fullName>
    </submittedName>
</protein>
<feature type="compositionally biased region" description="Basic and acidic residues" evidence="1">
    <location>
        <begin position="107"/>
        <end position="117"/>
    </location>
</feature>
<reference evidence="2 3" key="1">
    <citation type="submission" date="2019-03" db="EMBL/GenBank/DDBJ databases">
        <title>Genomic Encyclopedia of Type Strains, Phase IV (KMG-IV): sequencing the most valuable type-strain genomes for metagenomic binning, comparative biology and taxonomic classification.</title>
        <authorList>
            <person name="Goeker M."/>
        </authorList>
    </citation>
    <scope>NUCLEOTIDE SEQUENCE [LARGE SCALE GENOMIC DNA]</scope>
    <source>
        <strain evidence="2 3">DSM 25903</strain>
    </source>
</reference>
<dbReference type="AlphaFoldDB" id="A0A4R7BWT4"/>
<gene>
    <name evidence="2" type="ORF">EV668_3195</name>
</gene>
<feature type="compositionally biased region" description="Basic residues" evidence="1">
    <location>
        <begin position="118"/>
        <end position="132"/>
    </location>
</feature>
<sequence length="150" mass="16867">MARPAEPRRKVPMKIQLWAALYQLGLEPTDAELDHFPALALRPIDPVTGEHQPHQHDPRALIWRSKADHRAKTFGTGATTRGADAGEIAHTRRLTKKEAEFQARLLAKDVGETPEPRRGRRLQGGRNSHLKKRMDGTVVQRRQPSTGARP</sequence>
<feature type="compositionally biased region" description="Polar residues" evidence="1">
    <location>
        <begin position="140"/>
        <end position="150"/>
    </location>
</feature>
<keyword evidence="3" id="KW-1185">Reference proteome</keyword>
<name>A0A4R7BWT4_9HYPH</name>
<dbReference type="EMBL" id="SNZR01000013">
    <property type="protein sequence ID" value="TDR90344.1"/>
    <property type="molecule type" value="Genomic_DNA"/>
</dbReference>
<evidence type="ECO:0000256" key="1">
    <source>
        <dbReference type="SAM" id="MobiDB-lite"/>
    </source>
</evidence>